<protein>
    <submittedName>
        <fullName evidence="2">Uncharacterized protein</fullName>
    </submittedName>
</protein>
<evidence type="ECO:0000313" key="2">
    <source>
        <dbReference type="EMBL" id="CAA9401204.1"/>
    </source>
</evidence>
<feature type="region of interest" description="Disordered" evidence="1">
    <location>
        <begin position="1"/>
        <end position="77"/>
    </location>
</feature>
<sequence length="120" mass="13068">VHGRAGALGGAGEDRGLRRGRARGRGGPRGGEVDLRAPGLPAPGRVLRPDARHAEHHGQRARRDPRGGRQLRPEKGLRLRVHAERRGLYRLSGPFVPRRLRLLFGAAPGAGARGLRRRDL</sequence>
<accession>A0A6J4NYL7</accession>
<gene>
    <name evidence="2" type="ORF">AVDCRST_MAG22-1105</name>
</gene>
<dbReference type="EMBL" id="CADCUV010000052">
    <property type="protein sequence ID" value="CAA9401204.1"/>
    <property type="molecule type" value="Genomic_DNA"/>
</dbReference>
<evidence type="ECO:0000256" key="1">
    <source>
        <dbReference type="SAM" id="MobiDB-lite"/>
    </source>
</evidence>
<dbReference type="AlphaFoldDB" id="A0A6J4NYL7"/>
<feature type="compositionally biased region" description="Basic and acidic residues" evidence="1">
    <location>
        <begin position="47"/>
        <end position="77"/>
    </location>
</feature>
<feature type="compositionally biased region" description="Gly residues" evidence="1">
    <location>
        <begin position="1"/>
        <end position="11"/>
    </location>
</feature>
<feature type="non-terminal residue" evidence="2">
    <location>
        <position position="1"/>
    </location>
</feature>
<proteinExistence type="predicted"/>
<name>A0A6J4NYL7_9ACTN</name>
<feature type="non-terminal residue" evidence="2">
    <location>
        <position position="120"/>
    </location>
</feature>
<reference evidence="2" key="1">
    <citation type="submission" date="2020-02" db="EMBL/GenBank/DDBJ databases">
        <authorList>
            <person name="Meier V. D."/>
        </authorList>
    </citation>
    <scope>NUCLEOTIDE SEQUENCE</scope>
    <source>
        <strain evidence="2">AVDCRST_MAG22</strain>
    </source>
</reference>
<organism evidence="2">
    <name type="scientific">uncultured Rubrobacteraceae bacterium</name>
    <dbReference type="NCBI Taxonomy" id="349277"/>
    <lineage>
        <taxon>Bacteria</taxon>
        <taxon>Bacillati</taxon>
        <taxon>Actinomycetota</taxon>
        <taxon>Rubrobacteria</taxon>
        <taxon>Rubrobacterales</taxon>
        <taxon>Rubrobacteraceae</taxon>
        <taxon>environmental samples</taxon>
    </lineage>
</organism>